<dbReference type="InterPro" id="IPR009057">
    <property type="entry name" value="Homeodomain-like_sf"/>
</dbReference>
<dbReference type="InterPro" id="IPR037923">
    <property type="entry name" value="HTH-like"/>
</dbReference>
<dbReference type="Gene3D" id="1.10.10.60">
    <property type="entry name" value="Homeodomain-like"/>
    <property type="match status" value="2"/>
</dbReference>
<dbReference type="PROSITE" id="PS01124">
    <property type="entry name" value="HTH_ARAC_FAMILY_2"/>
    <property type="match status" value="1"/>
</dbReference>
<dbReference type="SUPFAM" id="SSF51215">
    <property type="entry name" value="Regulatory protein AraC"/>
    <property type="match status" value="1"/>
</dbReference>
<reference evidence="5" key="2">
    <citation type="journal article" date="2021" name="PeerJ">
        <title>Extensive microbial diversity within the chicken gut microbiome revealed by metagenomics and culture.</title>
        <authorList>
            <person name="Gilroy R."/>
            <person name="Ravi A."/>
            <person name="Getino M."/>
            <person name="Pursley I."/>
            <person name="Horton D.L."/>
            <person name="Alikhan N.F."/>
            <person name="Baker D."/>
            <person name="Gharbi K."/>
            <person name="Hall N."/>
            <person name="Watson M."/>
            <person name="Adriaenssens E.M."/>
            <person name="Foster-Nyarko E."/>
            <person name="Jarju S."/>
            <person name="Secka A."/>
            <person name="Antonio M."/>
            <person name="Oren A."/>
            <person name="Chaudhuri R.R."/>
            <person name="La Ragione R."/>
            <person name="Hildebrand F."/>
            <person name="Pallen M.J."/>
        </authorList>
    </citation>
    <scope>NUCLEOTIDE SEQUENCE</scope>
    <source>
        <strain evidence="5">ChiW16-3235</strain>
    </source>
</reference>
<dbReference type="Gene3D" id="2.60.120.10">
    <property type="entry name" value="Jelly Rolls"/>
    <property type="match status" value="1"/>
</dbReference>
<dbReference type="InterPro" id="IPR020449">
    <property type="entry name" value="Tscrpt_reg_AraC-type_HTH"/>
</dbReference>
<keyword evidence="1" id="KW-0805">Transcription regulation</keyword>
<evidence type="ECO:0000259" key="4">
    <source>
        <dbReference type="PROSITE" id="PS01124"/>
    </source>
</evidence>
<dbReference type="InterPro" id="IPR018060">
    <property type="entry name" value="HTH_AraC"/>
</dbReference>
<comment type="caution">
    <text evidence="5">The sequence shown here is derived from an EMBL/GenBank/DDBJ whole genome shotgun (WGS) entry which is preliminary data.</text>
</comment>
<keyword evidence="3" id="KW-0804">Transcription</keyword>
<dbReference type="PANTHER" id="PTHR43280">
    <property type="entry name" value="ARAC-FAMILY TRANSCRIPTIONAL REGULATOR"/>
    <property type="match status" value="1"/>
</dbReference>
<accession>A0A9D1E5C2</accession>
<dbReference type="PRINTS" id="PR00032">
    <property type="entry name" value="HTHARAC"/>
</dbReference>
<evidence type="ECO:0000256" key="2">
    <source>
        <dbReference type="ARBA" id="ARBA00023125"/>
    </source>
</evidence>
<dbReference type="SMART" id="SM00342">
    <property type="entry name" value="HTH_ARAC"/>
    <property type="match status" value="1"/>
</dbReference>
<dbReference type="GO" id="GO:0043565">
    <property type="term" value="F:sequence-specific DNA binding"/>
    <property type="evidence" value="ECO:0007669"/>
    <property type="project" value="InterPro"/>
</dbReference>
<protein>
    <submittedName>
        <fullName evidence="5">Helix-turn-helix domain-containing protein</fullName>
    </submittedName>
</protein>
<dbReference type="Proteomes" id="UP000823913">
    <property type="component" value="Unassembled WGS sequence"/>
</dbReference>
<dbReference type="PANTHER" id="PTHR43280:SF28">
    <property type="entry name" value="HTH-TYPE TRANSCRIPTIONAL ACTIVATOR RHAS"/>
    <property type="match status" value="1"/>
</dbReference>
<dbReference type="GO" id="GO:0003700">
    <property type="term" value="F:DNA-binding transcription factor activity"/>
    <property type="evidence" value="ECO:0007669"/>
    <property type="project" value="InterPro"/>
</dbReference>
<evidence type="ECO:0000256" key="3">
    <source>
        <dbReference type="ARBA" id="ARBA00023163"/>
    </source>
</evidence>
<evidence type="ECO:0000313" key="6">
    <source>
        <dbReference type="Proteomes" id="UP000823913"/>
    </source>
</evidence>
<evidence type="ECO:0000256" key="1">
    <source>
        <dbReference type="ARBA" id="ARBA00023015"/>
    </source>
</evidence>
<feature type="domain" description="HTH araC/xylS-type" evidence="4">
    <location>
        <begin position="216"/>
        <end position="313"/>
    </location>
</feature>
<dbReference type="AlphaFoldDB" id="A0A9D1E5C2"/>
<evidence type="ECO:0000313" key="5">
    <source>
        <dbReference type="EMBL" id="HIR66504.1"/>
    </source>
</evidence>
<name>A0A9D1E5C2_9FIRM</name>
<dbReference type="InterPro" id="IPR003313">
    <property type="entry name" value="AraC-bd"/>
</dbReference>
<organism evidence="5 6">
    <name type="scientific">Candidatus Coproplasma avicola</name>
    <dbReference type="NCBI Taxonomy" id="2840744"/>
    <lineage>
        <taxon>Bacteria</taxon>
        <taxon>Bacillati</taxon>
        <taxon>Bacillota</taxon>
        <taxon>Clostridia</taxon>
        <taxon>Eubacteriales</taxon>
        <taxon>Candidatus Coproplasma</taxon>
    </lineage>
</organism>
<dbReference type="InterPro" id="IPR014710">
    <property type="entry name" value="RmlC-like_jellyroll"/>
</dbReference>
<dbReference type="Pfam" id="PF12833">
    <property type="entry name" value="HTH_18"/>
    <property type="match status" value="1"/>
</dbReference>
<dbReference type="Pfam" id="PF02311">
    <property type="entry name" value="AraC_binding"/>
    <property type="match status" value="1"/>
</dbReference>
<keyword evidence="2" id="KW-0238">DNA-binding</keyword>
<proteinExistence type="predicted"/>
<reference evidence="5" key="1">
    <citation type="submission" date="2020-10" db="EMBL/GenBank/DDBJ databases">
        <authorList>
            <person name="Gilroy R."/>
        </authorList>
    </citation>
    <scope>NUCLEOTIDE SEQUENCE</scope>
    <source>
        <strain evidence="5">ChiW16-3235</strain>
    </source>
</reference>
<gene>
    <name evidence="5" type="ORF">IAB94_00475</name>
</gene>
<dbReference type="SUPFAM" id="SSF46689">
    <property type="entry name" value="Homeodomain-like"/>
    <property type="match status" value="1"/>
</dbReference>
<sequence length="317" mass="35150">MISSFCAKLDMQESEDNCLSGDEKAFLTVAEREFSNFGEILEEARSRRISVGAFLSGAPLSLNTIPVRSSAQFYVKKHTSSQLPYVHSHDFYEIIYVSRGKCVQRLADNKRLALQQGQCVIVCPQAVHSLERCRAGDIILKMVIPQELFAQCGGQSVDGIASGVVLPLGNIPADAVFSILKLFECQGRVSQNVIRGYLTVLFSELSRRAKPCATEEEVRAYLLGHMRGATLGGYAAFKGYSANYLSRLIKRDTGKSFSELLALCRMECAQRLLAEGDMPVEDISREVGYDNPSGFYKAFFRQYGLTPAQYRAAVFKT</sequence>
<dbReference type="EMBL" id="DVHK01000009">
    <property type="protein sequence ID" value="HIR66504.1"/>
    <property type="molecule type" value="Genomic_DNA"/>
</dbReference>